<feature type="domain" description="J" evidence="9">
    <location>
        <begin position="64"/>
        <end position="128"/>
    </location>
</feature>
<keyword evidence="5" id="KW-0143">Chaperone</keyword>
<dbReference type="Gene3D" id="1.10.287.110">
    <property type="entry name" value="DnaJ domain"/>
    <property type="match status" value="1"/>
</dbReference>
<dbReference type="GO" id="GO:0042026">
    <property type="term" value="P:protein refolding"/>
    <property type="evidence" value="ECO:0007669"/>
    <property type="project" value="TreeGrafter"/>
</dbReference>
<evidence type="ECO:0000259" key="9">
    <source>
        <dbReference type="PROSITE" id="PS50076"/>
    </source>
</evidence>
<dbReference type="Proteomes" id="UP000298138">
    <property type="component" value="Unassembled WGS sequence"/>
</dbReference>
<evidence type="ECO:0000313" key="11">
    <source>
        <dbReference type="EMBL" id="TGZ80588.1"/>
    </source>
</evidence>
<evidence type="ECO:0000256" key="5">
    <source>
        <dbReference type="ARBA" id="ARBA00023186"/>
    </source>
</evidence>
<keyword evidence="12" id="KW-1185">Reference proteome</keyword>
<dbReference type="SUPFAM" id="SSF49493">
    <property type="entry name" value="HSP40/DnaJ peptide-binding domain"/>
    <property type="match status" value="2"/>
</dbReference>
<name>A0A4S2MVF1_9PEZI</name>
<dbReference type="PROSITE" id="PS00636">
    <property type="entry name" value="DNAJ_1"/>
    <property type="match status" value="1"/>
</dbReference>
<evidence type="ECO:0000259" key="10">
    <source>
        <dbReference type="PROSITE" id="PS51188"/>
    </source>
</evidence>
<keyword evidence="1 7" id="KW-0479">Metal-binding</keyword>
<dbReference type="Pfam" id="PF00226">
    <property type="entry name" value="DnaJ"/>
    <property type="match status" value="1"/>
</dbReference>
<dbReference type="PROSITE" id="PS50076">
    <property type="entry name" value="DNAJ_2"/>
    <property type="match status" value="1"/>
</dbReference>
<dbReference type="CDD" id="cd10719">
    <property type="entry name" value="DnaJ_zf"/>
    <property type="match status" value="1"/>
</dbReference>
<dbReference type="Gene3D" id="2.60.260.20">
    <property type="entry name" value="Urease metallochaperone UreE, N-terminal domain"/>
    <property type="match status" value="2"/>
</dbReference>
<accession>A0A4S2MVF1</accession>
<feature type="region of interest" description="Disordered" evidence="8">
    <location>
        <begin position="449"/>
        <end position="497"/>
    </location>
</feature>
<dbReference type="FunFam" id="2.60.260.20:FF:000005">
    <property type="entry name" value="Chaperone protein dnaJ 1, mitochondrial"/>
    <property type="match status" value="1"/>
</dbReference>
<feature type="compositionally biased region" description="Basic and acidic residues" evidence="8">
    <location>
        <begin position="472"/>
        <end position="485"/>
    </location>
</feature>
<proteinExistence type="inferred from homology"/>
<dbReference type="EMBL" id="ML220124">
    <property type="protein sequence ID" value="TGZ80588.1"/>
    <property type="molecule type" value="Genomic_DNA"/>
</dbReference>
<evidence type="ECO:0000256" key="4">
    <source>
        <dbReference type="ARBA" id="ARBA00022833"/>
    </source>
</evidence>
<organism evidence="11 12">
    <name type="scientific">Ascodesmis nigricans</name>
    <dbReference type="NCBI Taxonomy" id="341454"/>
    <lineage>
        <taxon>Eukaryota</taxon>
        <taxon>Fungi</taxon>
        <taxon>Dikarya</taxon>
        <taxon>Ascomycota</taxon>
        <taxon>Pezizomycotina</taxon>
        <taxon>Pezizomycetes</taxon>
        <taxon>Pezizales</taxon>
        <taxon>Ascodesmidaceae</taxon>
        <taxon>Ascodesmis</taxon>
    </lineage>
</organism>
<dbReference type="GO" id="GO:0051082">
    <property type="term" value="F:unfolded protein binding"/>
    <property type="evidence" value="ECO:0007669"/>
    <property type="project" value="InterPro"/>
</dbReference>
<gene>
    <name evidence="11" type="ORF">EX30DRAFT_396294</name>
</gene>
<evidence type="ECO:0000256" key="1">
    <source>
        <dbReference type="ARBA" id="ARBA00022723"/>
    </source>
</evidence>
<keyword evidence="4 7" id="KW-0862">Zinc</keyword>
<dbReference type="AlphaFoldDB" id="A0A4S2MVF1"/>
<dbReference type="STRING" id="341454.A0A4S2MVF1"/>
<dbReference type="GO" id="GO:0005737">
    <property type="term" value="C:cytoplasm"/>
    <property type="evidence" value="ECO:0007669"/>
    <property type="project" value="TreeGrafter"/>
</dbReference>
<dbReference type="Gene3D" id="2.10.230.10">
    <property type="entry name" value="Heat shock protein DnaJ, cysteine-rich domain"/>
    <property type="match status" value="1"/>
</dbReference>
<dbReference type="GO" id="GO:0005524">
    <property type="term" value="F:ATP binding"/>
    <property type="evidence" value="ECO:0007669"/>
    <property type="project" value="InterPro"/>
</dbReference>
<dbReference type="PROSITE" id="PS51188">
    <property type="entry name" value="ZF_CR"/>
    <property type="match status" value="1"/>
</dbReference>
<dbReference type="InterPro" id="IPR008971">
    <property type="entry name" value="HSP40/DnaJ_pept-bd"/>
</dbReference>
<dbReference type="PANTHER" id="PTHR43096">
    <property type="entry name" value="DNAJ HOMOLOG 1, MITOCHONDRIAL-RELATED"/>
    <property type="match status" value="1"/>
</dbReference>
<evidence type="ECO:0000256" key="8">
    <source>
        <dbReference type="SAM" id="MobiDB-lite"/>
    </source>
</evidence>
<dbReference type="InterPro" id="IPR001623">
    <property type="entry name" value="DnaJ_domain"/>
</dbReference>
<dbReference type="Pfam" id="PF00684">
    <property type="entry name" value="DnaJ_CXXCXGXG"/>
    <property type="match status" value="1"/>
</dbReference>
<sequence length="497" mass="53141">MSFVPAALPKVVRVLRPATASTGQYRCLYAPYTRSSPTWERQSGVNVQQRRAFHASPIPHSQKNPYDVLGVSKDASASDIKKAYYAAAKKYHPDSSKEPNAREKFQEIQGAYEVLSDPQKKSQFDQFGSGGPGFDPSGGGHGFPGGGFGGFGGFGGGGNDGFSAGNPFGGFEDIFGWATGQGRRGGRGGPSVMVGEDIEMQTTISFMDAAKGVRKSIHVEQLVNCGTCTGSGLKKGMSKKQCGRCRGTGMRYHSMGAFTMTATCDACGGSGSVAPPGSECNTCYGSGVRREKKTLDIDIPAGVSDGMRMRVSGEGDAVPAEDAAGAAKTKRGDLFVFVRVTPHPTFGRSGSDVLYTATIPLTTALLGGNIKVPTLENDVELRVPSGTNTGDTVTMSGMGMKTVNDRRQRRGDLKVEFKVNMPKTLTTSQRTLLELLADEFKDPSARRIMNVSQFKDEKDKDQPTPPPTYDPNSEHHHGFLRKIWEKLSGGGDSDKKE</sequence>
<dbReference type="Pfam" id="PF01556">
    <property type="entry name" value="DnaJ_C"/>
    <property type="match status" value="1"/>
</dbReference>
<dbReference type="PANTHER" id="PTHR43096:SF52">
    <property type="entry name" value="DNAJ HOMOLOG 1, MITOCHONDRIAL-RELATED"/>
    <property type="match status" value="1"/>
</dbReference>
<keyword evidence="2" id="KW-0677">Repeat</keyword>
<dbReference type="OrthoDB" id="10256793at2759"/>
<dbReference type="GO" id="GO:0008270">
    <property type="term" value="F:zinc ion binding"/>
    <property type="evidence" value="ECO:0007669"/>
    <property type="project" value="UniProtKB-KW"/>
</dbReference>
<dbReference type="InterPro" id="IPR001305">
    <property type="entry name" value="HSP_DnaJ_Cys-rich_dom"/>
</dbReference>
<dbReference type="GO" id="GO:0009408">
    <property type="term" value="P:response to heat"/>
    <property type="evidence" value="ECO:0007669"/>
    <property type="project" value="InterPro"/>
</dbReference>
<evidence type="ECO:0000256" key="3">
    <source>
        <dbReference type="ARBA" id="ARBA00022771"/>
    </source>
</evidence>
<dbReference type="FunCoup" id="A0A4S2MVF1">
    <property type="interactions" value="865"/>
</dbReference>
<feature type="domain" description="CR-type" evidence="10">
    <location>
        <begin position="212"/>
        <end position="292"/>
    </location>
</feature>
<evidence type="ECO:0000313" key="12">
    <source>
        <dbReference type="Proteomes" id="UP000298138"/>
    </source>
</evidence>
<dbReference type="SUPFAM" id="SSF46565">
    <property type="entry name" value="Chaperone J-domain"/>
    <property type="match status" value="1"/>
</dbReference>
<dbReference type="FunFam" id="2.10.230.10:FF:000001">
    <property type="entry name" value="DnaJ subfamily A member 2"/>
    <property type="match status" value="1"/>
</dbReference>
<dbReference type="InParanoid" id="A0A4S2MVF1"/>
<dbReference type="InterPro" id="IPR036410">
    <property type="entry name" value="HSP_DnaJ_Cys-rich_dom_sf"/>
</dbReference>
<evidence type="ECO:0000256" key="2">
    <source>
        <dbReference type="ARBA" id="ARBA00022737"/>
    </source>
</evidence>
<dbReference type="InterPro" id="IPR036869">
    <property type="entry name" value="J_dom_sf"/>
</dbReference>
<dbReference type="HAMAP" id="MF_01152">
    <property type="entry name" value="DnaJ"/>
    <property type="match status" value="1"/>
</dbReference>
<dbReference type="SMART" id="SM00271">
    <property type="entry name" value="DnaJ"/>
    <property type="match status" value="1"/>
</dbReference>
<dbReference type="CDD" id="cd06257">
    <property type="entry name" value="DnaJ"/>
    <property type="match status" value="1"/>
</dbReference>
<dbReference type="SUPFAM" id="SSF57938">
    <property type="entry name" value="DnaJ/Hsp40 cysteine-rich domain"/>
    <property type="match status" value="1"/>
</dbReference>
<dbReference type="InterPro" id="IPR018253">
    <property type="entry name" value="DnaJ_domain_CS"/>
</dbReference>
<reference evidence="11 12" key="1">
    <citation type="submission" date="2019-04" db="EMBL/GenBank/DDBJ databases">
        <title>Comparative genomics and transcriptomics to analyze fruiting body development in filamentous ascomycetes.</title>
        <authorList>
            <consortium name="DOE Joint Genome Institute"/>
            <person name="Lutkenhaus R."/>
            <person name="Traeger S."/>
            <person name="Breuer J."/>
            <person name="Kuo A."/>
            <person name="Lipzen A."/>
            <person name="Pangilinan J."/>
            <person name="Dilworth D."/>
            <person name="Sandor L."/>
            <person name="Poggeler S."/>
            <person name="Barry K."/>
            <person name="Grigoriev I.V."/>
            <person name="Nowrousian M."/>
        </authorList>
    </citation>
    <scope>NUCLEOTIDE SEQUENCE [LARGE SCALE GENOMIC DNA]</scope>
    <source>
        <strain evidence="11 12">CBS 389.68</strain>
    </source>
</reference>
<dbReference type="CDD" id="cd10747">
    <property type="entry name" value="DnaJ_C"/>
    <property type="match status" value="1"/>
</dbReference>
<dbReference type="PRINTS" id="PR00625">
    <property type="entry name" value="JDOMAIN"/>
</dbReference>
<protein>
    <recommendedName>
        <fullName evidence="6">DnaJ homolog 1, mitochondrial</fullName>
    </recommendedName>
</protein>
<feature type="zinc finger region" description="CR-type" evidence="7">
    <location>
        <begin position="212"/>
        <end position="292"/>
    </location>
</feature>
<dbReference type="GO" id="GO:0031072">
    <property type="term" value="F:heat shock protein binding"/>
    <property type="evidence" value="ECO:0007669"/>
    <property type="project" value="InterPro"/>
</dbReference>
<evidence type="ECO:0000256" key="6">
    <source>
        <dbReference type="ARBA" id="ARBA00072890"/>
    </source>
</evidence>
<dbReference type="InterPro" id="IPR012724">
    <property type="entry name" value="DnaJ"/>
</dbReference>
<keyword evidence="3 7" id="KW-0863">Zinc-finger</keyword>
<evidence type="ECO:0000256" key="7">
    <source>
        <dbReference type="PROSITE-ProRule" id="PRU00546"/>
    </source>
</evidence>
<dbReference type="InterPro" id="IPR002939">
    <property type="entry name" value="DnaJ_C"/>
</dbReference>